<keyword evidence="5 6" id="KW-0472">Membrane</keyword>
<gene>
    <name evidence="8" type="ORF">QTP81_07150</name>
</gene>
<feature type="transmembrane region" description="Helical" evidence="6">
    <location>
        <begin position="226"/>
        <end position="245"/>
    </location>
</feature>
<reference evidence="8 9" key="1">
    <citation type="submission" date="2023-06" db="EMBL/GenBank/DDBJ databases">
        <title>Alteromonas sp. ASW11-36 isolated from intertidal sand.</title>
        <authorList>
            <person name="Li Y."/>
        </authorList>
    </citation>
    <scope>NUCLEOTIDE SEQUENCE [LARGE SCALE GENOMIC DNA]</scope>
    <source>
        <strain evidence="8 9">ASW11-36</strain>
    </source>
</reference>
<evidence type="ECO:0000259" key="7">
    <source>
        <dbReference type="Pfam" id="PF05425"/>
    </source>
</evidence>
<protein>
    <recommendedName>
        <fullName evidence="6">Copper resistance protein D</fullName>
    </recommendedName>
</protein>
<dbReference type="InterPro" id="IPR008457">
    <property type="entry name" value="Cu-R_CopD_dom"/>
</dbReference>
<dbReference type="Proteomes" id="UP001234343">
    <property type="component" value="Unassembled WGS sequence"/>
</dbReference>
<dbReference type="PANTHER" id="PTHR34820:SF4">
    <property type="entry name" value="INNER MEMBRANE PROTEIN YEBZ"/>
    <property type="match status" value="1"/>
</dbReference>
<keyword evidence="2 6" id="KW-1003">Cell membrane</keyword>
<keyword evidence="6" id="KW-0997">Cell inner membrane</keyword>
<dbReference type="PANTHER" id="PTHR34820">
    <property type="entry name" value="INNER MEMBRANE PROTEIN YEBZ"/>
    <property type="match status" value="1"/>
</dbReference>
<proteinExistence type="inferred from homology"/>
<feature type="domain" description="Copper resistance protein D" evidence="7">
    <location>
        <begin position="185"/>
        <end position="283"/>
    </location>
</feature>
<dbReference type="EMBL" id="JAUCBP010000007">
    <property type="protein sequence ID" value="MDM7860368.1"/>
    <property type="molecule type" value="Genomic_DNA"/>
</dbReference>
<sequence>MIVSKLIFYLGFVVATGHALFAYGKSFNSTLFINNSIVDFHKLTLSFVLIAVFAVIVWFFATIGLMAEDGFLGAFDPVLAAMMWSSVIGESALYRGGGLIVVALLVMVSWKFKLNKLLSSSVQLLMIVTVLLLSYSFTKLGHISELEVTDQLLLIFHVCIMAWWFGALYPLKLACLSLDDDKLIETMECFGRHAFVMVTLSLMVGVLLAVELIGSVEALFNTSYGLILLGKVSLVVIILCVAARNKLRFVPAIRGSNGRALLSKSISIEIIVALSILVVTAILTTVVGPTP</sequence>
<evidence type="ECO:0000256" key="2">
    <source>
        <dbReference type="ARBA" id="ARBA00022475"/>
    </source>
</evidence>
<comment type="caution">
    <text evidence="8">The sequence shown here is derived from an EMBL/GenBank/DDBJ whole genome shotgun (WGS) entry which is preliminary data.</text>
</comment>
<keyword evidence="9" id="KW-1185">Reference proteome</keyword>
<feature type="transmembrane region" description="Helical" evidence="6">
    <location>
        <begin position="45"/>
        <end position="67"/>
    </location>
</feature>
<evidence type="ECO:0000256" key="5">
    <source>
        <dbReference type="ARBA" id="ARBA00023136"/>
    </source>
</evidence>
<feature type="transmembrane region" description="Helical" evidence="6">
    <location>
        <begin position="266"/>
        <end position="288"/>
    </location>
</feature>
<accession>A0ABT7SVZ6</accession>
<organism evidence="8 9">
    <name type="scientific">Alteromonas arenosi</name>
    <dbReference type="NCBI Taxonomy" id="3055817"/>
    <lineage>
        <taxon>Bacteria</taxon>
        <taxon>Pseudomonadati</taxon>
        <taxon>Pseudomonadota</taxon>
        <taxon>Gammaproteobacteria</taxon>
        <taxon>Alteromonadales</taxon>
        <taxon>Alteromonadaceae</taxon>
        <taxon>Alteromonas/Salinimonas group</taxon>
        <taxon>Alteromonas</taxon>
    </lineage>
</organism>
<dbReference type="RefSeq" id="WP_289364672.1">
    <property type="nucleotide sequence ID" value="NZ_JAUCBP010000007.1"/>
</dbReference>
<name>A0ABT7SVZ6_9ALTE</name>
<comment type="similarity">
    <text evidence="6">Belongs to the CopD family.</text>
</comment>
<dbReference type="Pfam" id="PF05425">
    <property type="entry name" value="CopD"/>
    <property type="match status" value="1"/>
</dbReference>
<evidence type="ECO:0000313" key="9">
    <source>
        <dbReference type="Proteomes" id="UP001234343"/>
    </source>
</evidence>
<feature type="transmembrane region" description="Helical" evidence="6">
    <location>
        <begin position="92"/>
        <end position="110"/>
    </location>
</feature>
<keyword evidence="4 6" id="KW-1133">Transmembrane helix</keyword>
<evidence type="ECO:0000256" key="4">
    <source>
        <dbReference type="ARBA" id="ARBA00022989"/>
    </source>
</evidence>
<comment type="function">
    <text evidence="6">Involved in copper resistance.</text>
</comment>
<comment type="subcellular location">
    <subcellularLocation>
        <location evidence="6">Cell inner membrane</location>
        <topology evidence="6">Multi-pass membrane protein</topology>
    </subcellularLocation>
    <subcellularLocation>
        <location evidence="1">Cell membrane</location>
        <topology evidence="1">Multi-pass membrane protein</topology>
    </subcellularLocation>
</comment>
<keyword evidence="3 6" id="KW-0812">Transmembrane</keyword>
<feature type="transmembrane region" description="Helical" evidence="6">
    <location>
        <begin position="152"/>
        <end position="173"/>
    </location>
</feature>
<feature type="transmembrane region" description="Helical" evidence="6">
    <location>
        <begin position="6"/>
        <end position="24"/>
    </location>
</feature>
<evidence type="ECO:0000256" key="6">
    <source>
        <dbReference type="RuleBase" id="RU369037"/>
    </source>
</evidence>
<evidence type="ECO:0000256" key="1">
    <source>
        <dbReference type="ARBA" id="ARBA00004651"/>
    </source>
</evidence>
<evidence type="ECO:0000256" key="3">
    <source>
        <dbReference type="ARBA" id="ARBA00022692"/>
    </source>
</evidence>
<evidence type="ECO:0000313" key="8">
    <source>
        <dbReference type="EMBL" id="MDM7860368.1"/>
    </source>
</evidence>
<feature type="transmembrane region" description="Helical" evidence="6">
    <location>
        <begin position="194"/>
        <end position="214"/>
    </location>
</feature>
<dbReference type="InterPro" id="IPR032694">
    <property type="entry name" value="CopC/D"/>
</dbReference>
<keyword evidence="6" id="KW-0186">Copper</keyword>
<feature type="transmembrane region" description="Helical" evidence="6">
    <location>
        <begin position="117"/>
        <end position="137"/>
    </location>
</feature>